<reference evidence="1" key="1">
    <citation type="journal article" date="2023" name="Plant J.">
        <title>Genome sequences and population genomics provide insights into the demographic history, inbreeding, and mutation load of two 'living fossil' tree species of Dipteronia.</title>
        <authorList>
            <person name="Feng Y."/>
            <person name="Comes H.P."/>
            <person name="Chen J."/>
            <person name="Zhu S."/>
            <person name="Lu R."/>
            <person name="Zhang X."/>
            <person name="Li P."/>
            <person name="Qiu J."/>
            <person name="Olsen K.M."/>
            <person name="Qiu Y."/>
        </authorList>
    </citation>
    <scope>NUCLEOTIDE SEQUENCE</scope>
    <source>
        <strain evidence="1">KIB01</strain>
    </source>
</reference>
<organism evidence="1 2">
    <name type="scientific">Dipteronia dyeriana</name>
    <dbReference type="NCBI Taxonomy" id="168575"/>
    <lineage>
        <taxon>Eukaryota</taxon>
        <taxon>Viridiplantae</taxon>
        <taxon>Streptophyta</taxon>
        <taxon>Embryophyta</taxon>
        <taxon>Tracheophyta</taxon>
        <taxon>Spermatophyta</taxon>
        <taxon>Magnoliopsida</taxon>
        <taxon>eudicotyledons</taxon>
        <taxon>Gunneridae</taxon>
        <taxon>Pentapetalae</taxon>
        <taxon>rosids</taxon>
        <taxon>malvids</taxon>
        <taxon>Sapindales</taxon>
        <taxon>Sapindaceae</taxon>
        <taxon>Hippocastanoideae</taxon>
        <taxon>Acereae</taxon>
        <taxon>Dipteronia</taxon>
    </lineage>
</organism>
<keyword evidence="2" id="KW-1185">Reference proteome</keyword>
<comment type="caution">
    <text evidence="1">The sequence shown here is derived from an EMBL/GenBank/DDBJ whole genome shotgun (WGS) entry which is preliminary data.</text>
</comment>
<evidence type="ECO:0000313" key="2">
    <source>
        <dbReference type="Proteomes" id="UP001280121"/>
    </source>
</evidence>
<name>A0AAD9WTE4_9ROSI</name>
<gene>
    <name evidence="1" type="ORF">Ddye_024244</name>
</gene>
<evidence type="ECO:0000313" key="1">
    <source>
        <dbReference type="EMBL" id="KAK2642481.1"/>
    </source>
</evidence>
<sequence>MEQFLDLKPIDGTSNLNLESKIFDFPFMEEERHNPIKERFQGGGVFSLEKVEEQIFIEDCEKGSEEQSFNTIRKNPDAGKRTNVKVFPIRNHLCKVKVVGGGKRTLDRGKGRWSRKTKSKPTMHLSYKGNLVLKKEKVFPLLESNEEDTSFSSKEALDQRSLRLQKGECSKWENMEKWKEDIPRESFNCGLPTCWPIGRS</sequence>
<dbReference type="AlphaFoldDB" id="A0AAD9WTE4"/>
<proteinExistence type="predicted"/>
<dbReference type="EMBL" id="JANJYI010000007">
    <property type="protein sequence ID" value="KAK2642481.1"/>
    <property type="molecule type" value="Genomic_DNA"/>
</dbReference>
<accession>A0AAD9WTE4</accession>
<dbReference type="Proteomes" id="UP001280121">
    <property type="component" value="Unassembled WGS sequence"/>
</dbReference>
<protein>
    <submittedName>
        <fullName evidence="1">Uncharacterized protein</fullName>
    </submittedName>
</protein>